<accession>A0A915LC55</accession>
<reference evidence="2" key="1">
    <citation type="submission" date="2022-11" db="UniProtKB">
        <authorList>
            <consortium name="WormBaseParasite"/>
        </authorList>
    </citation>
    <scope>IDENTIFICATION</scope>
</reference>
<sequence>MLTADERTSSALDFKAPLTPFSPDIIWENEPSFSGGEKQFRQRPKILGFDKEKTDFGALKT</sequence>
<dbReference type="WBParaSite" id="nRc.2.0.1.t47376-RA">
    <property type="protein sequence ID" value="nRc.2.0.1.t47376-RA"/>
    <property type="gene ID" value="nRc.2.0.1.g47376"/>
</dbReference>
<dbReference type="Proteomes" id="UP000887565">
    <property type="component" value="Unplaced"/>
</dbReference>
<proteinExistence type="predicted"/>
<organism evidence="1 2">
    <name type="scientific">Romanomermis culicivorax</name>
    <name type="common">Nematode worm</name>
    <dbReference type="NCBI Taxonomy" id="13658"/>
    <lineage>
        <taxon>Eukaryota</taxon>
        <taxon>Metazoa</taxon>
        <taxon>Ecdysozoa</taxon>
        <taxon>Nematoda</taxon>
        <taxon>Enoplea</taxon>
        <taxon>Dorylaimia</taxon>
        <taxon>Mermithida</taxon>
        <taxon>Mermithoidea</taxon>
        <taxon>Mermithidae</taxon>
        <taxon>Romanomermis</taxon>
    </lineage>
</organism>
<keyword evidence="1" id="KW-1185">Reference proteome</keyword>
<evidence type="ECO:0000313" key="2">
    <source>
        <dbReference type="WBParaSite" id="nRc.2.0.1.t47376-RA"/>
    </source>
</evidence>
<evidence type="ECO:0000313" key="1">
    <source>
        <dbReference type="Proteomes" id="UP000887565"/>
    </source>
</evidence>
<dbReference type="AlphaFoldDB" id="A0A915LC55"/>
<name>A0A915LC55_ROMCU</name>
<protein>
    <submittedName>
        <fullName evidence="2">Uncharacterized protein</fullName>
    </submittedName>
</protein>